<protein>
    <recommendedName>
        <fullName evidence="1">DUF58 domain-containing protein</fullName>
    </recommendedName>
</protein>
<dbReference type="EMBL" id="CYHF01000002">
    <property type="protein sequence ID" value="CUA94620.1"/>
    <property type="molecule type" value="Genomic_DNA"/>
</dbReference>
<organism evidence="2 3">
    <name type="scientific">Thiomonas bhubaneswarensis</name>
    <dbReference type="NCBI Taxonomy" id="339866"/>
    <lineage>
        <taxon>Bacteria</taxon>
        <taxon>Pseudomonadati</taxon>
        <taxon>Pseudomonadota</taxon>
        <taxon>Betaproteobacteria</taxon>
        <taxon>Burkholderiales</taxon>
        <taxon>Thiomonas</taxon>
    </lineage>
</organism>
<dbReference type="Pfam" id="PF01882">
    <property type="entry name" value="DUF58"/>
    <property type="match status" value="1"/>
</dbReference>
<sequence length="329" mass="35637">MPILPRLWAVQSAFAAARPRPLLQADDAAGLIALAAAQRMAQPPRPVARQSAGEAPSSWKGRGLDYAESRVYQPGDDLRDLHWRLLARTGRPYVRVHHEEQATALHLLLDLRPGMVFGTRSRTKAEQAARMLLLAASAYALAAEGASGEVSLGIWRDTVHATELGRGRSALQQLARRLQTETIEPPHAEAAPSPIPAGVEGWVGHVLRRLPSGARVVLASDGAGWDTPESDAALWALCSRAEVLLLEVRDPVEAALPPGLESGAVEFLDLAQRQTGRLQGDARAQFAERAGRRHEARLARWRSRGLRCIAAGVEQSDATVLQRLRALGE</sequence>
<dbReference type="STRING" id="339866.GCA_001418255_00679"/>
<name>A0A0K6HUQ6_9BURK</name>
<dbReference type="PANTHER" id="PTHR33608:SF12">
    <property type="entry name" value="DUF58 DOMAIN-CONTAINING PROTEIN"/>
    <property type="match status" value="1"/>
</dbReference>
<dbReference type="OrthoDB" id="9776116at2"/>
<dbReference type="Proteomes" id="UP000183649">
    <property type="component" value="Unassembled WGS sequence"/>
</dbReference>
<dbReference type="AlphaFoldDB" id="A0A0K6HUQ6"/>
<dbReference type="RefSeq" id="WP_055449620.1">
    <property type="nucleotide sequence ID" value="NZ_CYHF01000002.1"/>
</dbReference>
<dbReference type="InterPro" id="IPR002881">
    <property type="entry name" value="DUF58"/>
</dbReference>
<reference evidence="3" key="1">
    <citation type="submission" date="2015-08" db="EMBL/GenBank/DDBJ databases">
        <authorList>
            <person name="Varghese N."/>
        </authorList>
    </citation>
    <scope>NUCLEOTIDE SEQUENCE [LARGE SCALE GENOMIC DNA]</scope>
    <source>
        <strain evidence="3">DSM 18181</strain>
    </source>
</reference>
<dbReference type="PANTHER" id="PTHR33608">
    <property type="entry name" value="BLL2464 PROTEIN"/>
    <property type="match status" value="1"/>
</dbReference>
<evidence type="ECO:0000259" key="1">
    <source>
        <dbReference type="Pfam" id="PF01882"/>
    </source>
</evidence>
<evidence type="ECO:0000313" key="2">
    <source>
        <dbReference type="EMBL" id="CUA94620.1"/>
    </source>
</evidence>
<keyword evidence="3" id="KW-1185">Reference proteome</keyword>
<evidence type="ECO:0000313" key="3">
    <source>
        <dbReference type="Proteomes" id="UP000183649"/>
    </source>
</evidence>
<proteinExistence type="predicted"/>
<gene>
    <name evidence="2" type="ORF">Ga0061069_102155</name>
</gene>
<accession>A0A0K6HUQ6</accession>
<feature type="domain" description="DUF58" evidence="1">
    <location>
        <begin position="68"/>
        <end position="294"/>
    </location>
</feature>